<name>A0A0E9X8C6_ANGAN</name>
<proteinExistence type="predicted"/>
<accession>A0A0E9X8C6</accession>
<reference evidence="2" key="1">
    <citation type="submission" date="2014-11" db="EMBL/GenBank/DDBJ databases">
        <authorList>
            <person name="Amaro Gonzalez C."/>
        </authorList>
    </citation>
    <scope>NUCLEOTIDE SEQUENCE</scope>
</reference>
<organism evidence="2">
    <name type="scientific">Anguilla anguilla</name>
    <name type="common">European freshwater eel</name>
    <name type="synonym">Muraena anguilla</name>
    <dbReference type="NCBI Taxonomy" id="7936"/>
    <lineage>
        <taxon>Eukaryota</taxon>
        <taxon>Metazoa</taxon>
        <taxon>Chordata</taxon>
        <taxon>Craniata</taxon>
        <taxon>Vertebrata</taxon>
        <taxon>Euteleostomi</taxon>
        <taxon>Actinopterygii</taxon>
        <taxon>Neopterygii</taxon>
        <taxon>Teleostei</taxon>
        <taxon>Anguilliformes</taxon>
        <taxon>Anguillidae</taxon>
        <taxon>Anguilla</taxon>
    </lineage>
</organism>
<dbReference type="EMBL" id="GBXM01009590">
    <property type="protein sequence ID" value="JAH98987.1"/>
    <property type="molecule type" value="Transcribed_RNA"/>
</dbReference>
<evidence type="ECO:0000256" key="1">
    <source>
        <dbReference type="SAM" id="SignalP"/>
    </source>
</evidence>
<dbReference type="AlphaFoldDB" id="A0A0E9X8C6"/>
<keyword evidence="1" id="KW-0732">Signal</keyword>
<sequence length="48" mass="6028">MICWESFLFFLFCFFKKIYNCAIDATIHHWQKHWYCGDRKEDGYFSNH</sequence>
<evidence type="ECO:0000313" key="2">
    <source>
        <dbReference type="EMBL" id="JAH98987.1"/>
    </source>
</evidence>
<protein>
    <submittedName>
        <fullName evidence="2">Uncharacterized protein</fullName>
    </submittedName>
</protein>
<reference evidence="2" key="2">
    <citation type="journal article" date="2015" name="Fish Shellfish Immunol.">
        <title>Early steps in the European eel (Anguilla anguilla)-Vibrio vulnificus interaction in the gills: Role of the RtxA13 toxin.</title>
        <authorList>
            <person name="Callol A."/>
            <person name="Pajuelo D."/>
            <person name="Ebbesson L."/>
            <person name="Teles M."/>
            <person name="MacKenzie S."/>
            <person name="Amaro C."/>
        </authorList>
    </citation>
    <scope>NUCLEOTIDE SEQUENCE</scope>
</reference>
<feature type="chain" id="PRO_5002435337" evidence="1">
    <location>
        <begin position="21"/>
        <end position="48"/>
    </location>
</feature>
<feature type="signal peptide" evidence="1">
    <location>
        <begin position="1"/>
        <end position="20"/>
    </location>
</feature>